<proteinExistence type="predicted"/>
<keyword evidence="1" id="KW-0175">Coiled coil</keyword>
<evidence type="ECO:0000256" key="1">
    <source>
        <dbReference type="SAM" id="Coils"/>
    </source>
</evidence>
<evidence type="ECO:0000256" key="3">
    <source>
        <dbReference type="SAM" id="Phobius"/>
    </source>
</evidence>
<evidence type="ECO:0008006" key="6">
    <source>
        <dbReference type="Google" id="ProtNLM"/>
    </source>
</evidence>
<keyword evidence="5" id="KW-1185">Reference proteome</keyword>
<feature type="coiled-coil region" evidence="1">
    <location>
        <begin position="76"/>
        <end position="201"/>
    </location>
</feature>
<keyword evidence="3" id="KW-0812">Transmembrane</keyword>
<accession>A0ABC8Z719</accession>
<evidence type="ECO:0000313" key="4">
    <source>
        <dbReference type="EMBL" id="CAL4954959.1"/>
    </source>
</evidence>
<sequence length="245" mass="25854">MENGDETLASPAAAAAEKTAPNGVVAEEEQVPVTHPAKSYAAVAAENPAPNGGVAKEEEEKEGAAGTHVTAKSYAAVAAQAEIEDLRAAKFDLEGKLAEAQRENEANAKEAHRIEGVFAQVREEVTIAEFAAASAEKDAASLRTEVENLQSALKIEKGERELGKSKRVQLTKEVEAVRQEKLKLEEEIKALKASAATTTTKDREAASEAEAPKEVEGVWQAMAVAAAIGVAGTAAVVLIYLRLKR</sequence>
<keyword evidence="3" id="KW-1133">Transmembrane helix</keyword>
<feature type="region of interest" description="Disordered" evidence="2">
    <location>
        <begin position="43"/>
        <end position="68"/>
    </location>
</feature>
<name>A0ABC8Z719_9POAL</name>
<dbReference type="AlphaFoldDB" id="A0ABC8Z719"/>
<protein>
    <recommendedName>
        <fullName evidence="6">VIP1 protein</fullName>
    </recommendedName>
</protein>
<dbReference type="Proteomes" id="UP001497457">
    <property type="component" value="Chromosome 18b"/>
</dbReference>
<keyword evidence="3" id="KW-0472">Membrane</keyword>
<organism evidence="4 5">
    <name type="scientific">Urochloa decumbens</name>
    <dbReference type="NCBI Taxonomy" id="240449"/>
    <lineage>
        <taxon>Eukaryota</taxon>
        <taxon>Viridiplantae</taxon>
        <taxon>Streptophyta</taxon>
        <taxon>Embryophyta</taxon>
        <taxon>Tracheophyta</taxon>
        <taxon>Spermatophyta</taxon>
        <taxon>Magnoliopsida</taxon>
        <taxon>Liliopsida</taxon>
        <taxon>Poales</taxon>
        <taxon>Poaceae</taxon>
        <taxon>PACMAD clade</taxon>
        <taxon>Panicoideae</taxon>
        <taxon>Panicodae</taxon>
        <taxon>Paniceae</taxon>
        <taxon>Melinidinae</taxon>
        <taxon>Urochloa</taxon>
    </lineage>
</organism>
<feature type="compositionally biased region" description="Low complexity" evidence="2">
    <location>
        <begin position="9"/>
        <end position="20"/>
    </location>
</feature>
<gene>
    <name evidence="4" type="ORF">URODEC1_LOCUS41135</name>
</gene>
<dbReference type="EMBL" id="OZ075128">
    <property type="protein sequence ID" value="CAL4954959.1"/>
    <property type="molecule type" value="Genomic_DNA"/>
</dbReference>
<reference evidence="4 5" key="2">
    <citation type="submission" date="2024-10" db="EMBL/GenBank/DDBJ databases">
        <authorList>
            <person name="Ryan C."/>
        </authorList>
    </citation>
    <scope>NUCLEOTIDE SEQUENCE [LARGE SCALE GENOMIC DNA]</scope>
</reference>
<evidence type="ECO:0000256" key="2">
    <source>
        <dbReference type="SAM" id="MobiDB-lite"/>
    </source>
</evidence>
<evidence type="ECO:0000313" key="5">
    <source>
        <dbReference type="Proteomes" id="UP001497457"/>
    </source>
</evidence>
<feature type="transmembrane region" description="Helical" evidence="3">
    <location>
        <begin position="218"/>
        <end position="241"/>
    </location>
</feature>
<feature type="region of interest" description="Disordered" evidence="2">
    <location>
        <begin position="1"/>
        <end position="29"/>
    </location>
</feature>
<reference evidence="5" key="1">
    <citation type="submission" date="2024-06" db="EMBL/GenBank/DDBJ databases">
        <authorList>
            <person name="Ryan C."/>
        </authorList>
    </citation>
    <scope>NUCLEOTIDE SEQUENCE [LARGE SCALE GENOMIC DNA]</scope>
</reference>